<gene>
    <name evidence="2" type="ORF">B0A62_13035</name>
</gene>
<accession>A0ABX4CGD9</accession>
<sequence>MRNLKPYNEDTISFFDEVVSARRNSVADPEFLTRIVTYRPGLILAYTAYDECCAAQSLMTARALGHVNPTKGDLLKLYSYKANVFKKLQLKLTTDENDRLLNTCQNCTINEINSFDHILPKDEFSEFAVNPKNLFPSCTQCNGYKSYVWQQGGIGLFLNLFLDILPQEQYLFANVIVGDEVQINYTIENRFGMDAGLFALIVSHYGRLHLPSRFSKNSDSIITELINSILSIKNELDKEKIKQVIIGKAERDLNKFGYNYWKAITVIALINSEDFYQFASDQED</sequence>
<evidence type="ECO:0000313" key="2">
    <source>
        <dbReference type="EMBL" id="OXA93670.1"/>
    </source>
</evidence>
<proteinExistence type="predicted"/>
<dbReference type="RefSeq" id="WP_051885969.1">
    <property type="nucleotide sequence ID" value="NZ_JBEWQG010000002.1"/>
</dbReference>
<feature type="domain" description="HNH" evidence="1">
    <location>
        <begin position="104"/>
        <end position="145"/>
    </location>
</feature>
<dbReference type="Pfam" id="PF01844">
    <property type="entry name" value="HNH"/>
    <property type="match status" value="1"/>
</dbReference>
<comment type="caution">
    <text evidence="2">The sequence shown here is derived from an EMBL/GenBank/DDBJ whole genome shotgun (WGS) entry which is preliminary data.</text>
</comment>
<evidence type="ECO:0000259" key="1">
    <source>
        <dbReference type="Pfam" id="PF01844"/>
    </source>
</evidence>
<evidence type="ECO:0000313" key="3">
    <source>
        <dbReference type="Proteomes" id="UP000198424"/>
    </source>
</evidence>
<protein>
    <recommendedName>
        <fullName evidence="1">HNH domain-containing protein</fullName>
    </recommendedName>
</protein>
<reference evidence="2 3" key="1">
    <citation type="submission" date="2016-11" db="EMBL/GenBank/DDBJ databases">
        <title>Whole genomes of Flavobacteriaceae.</title>
        <authorList>
            <person name="Stine C."/>
            <person name="Li C."/>
            <person name="Tadesse D."/>
        </authorList>
    </citation>
    <scope>NUCLEOTIDE SEQUENCE [LARGE SCALE GENOMIC DNA]</scope>
    <source>
        <strain evidence="2 3">ATCC 29551</strain>
    </source>
</reference>
<keyword evidence="3" id="KW-1185">Reference proteome</keyword>
<name>A0ABX4CGD9_FLAHY</name>
<dbReference type="EMBL" id="MUGY01000013">
    <property type="protein sequence ID" value="OXA93670.1"/>
    <property type="molecule type" value="Genomic_DNA"/>
</dbReference>
<dbReference type="Gene3D" id="1.10.30.50">
    <property type="match status" value="1"/>
</dbReference>
<dbReference type="InterPro" id="IPR002711">
    <property type="entry name" value="HNH"/>
</dbReference>
<organism evidence="2 3">
    <name type="scientific">Flavobacterium hydatis</name>
    <name type="common">Cytophaga aquatilis</name>
    <dbReference type="NCBI Taxonomy" id="991"/>
    <lineage>
        <taxon>Bacteria</taxon>
        <taxon>Pseudomonadati</taxon>
        <taxon>Bacteroidota</taxon>
        <taxon>Flavobacteriia</taxon>
        <taxon>Flavobacteriales</taxon>
        <taxon>Flavobacteriaceae</taxon>
        <taxon>Flavobacterium</taxon>
    </lineage>
</organism>
<dbReference type="Proteomes" id="UP000198424">
    <property type="component" value="Unassembled WGS sequence"/>
</dbReference>